<gene>
    <name evidence="8" type="primary">hemL</name>
    <name evidence="9" type="ordered locus">Vdis_2036</name>
</gene>
<evidence type="ECO:0000256" key="5">
    <source>
        <dbReference type="ARBA" id="ARBA00022898"/>
    </source>
</evidence>
<dbReference type="GO" id="GO:0042286">
    <property type="term" value="F:glutamate-1-semialdehyde 2,1-aminomutase activity"/>
    <property type="evidence" value="ECO:0007669"/>
    <property type="project" value="UniProtKB-UniRule"/>
</dbReference>
<reference evidence="10" key="2">
    <citation type="journal article" date="2010" name="Stand. Genomic Sci.">
        <title>Complete genome sequence of Vulcanisaeta distributa type strain (IC-017T).</title>
        <authorList>
            <person name="Mavromatis K."/>
            <person name="Sikorski J."/>
            <person name="Pabst E."/>
            <person name="Teshima H."/>
            <person name="Lapidus A."/>
            <person name="Lucas S."/>
            <person name="Nolan M."/>
            <person name="Glavina Del Rio T."/>
            <person name="Cheng J."/>
            <person name="Bruce D."/>
            <person name="Goodwin L."/>
            <person name="Pitluck S."/>
            <person name="Liolios K."/>
            <person name="Ivanova N."/>
            <person name="Mikhailova N."/>
            <person name="Pati A."/>
            <person name="Chen A."/>
            <person name="Palaniappan K."/>
            <person name="Land M."/>
            <person name="Hauser L."/>
            <person name="Chang Y."/>
            <person name="Jeffries C."/>
            <person name="Rohde M."/>
            <person name="Spring S."/>
            <person name="Goker M."/>
            <person name="Wirth R."/>
            <person name="Woyke T."/>
            <person name="Bristow J."/>
            <person name="Eisen J."/>
            <person name="Markowitz V."/>
            <person name="Hugenholtz P."/>
            <person name="Klenk H."/>
            <person name="Kyrpides N."/>
        </authorList>
    </citation>
    <scope>NUCLEOTIDE SEQUENCE [LARGE SCALE GENOMIC DNA]</scope>
    <source>
        <strain evidence="10">DSM 14429 / JCM 11212 / NBRC 100878 / IC-017</strain>
    </source>
</reference>
<evidence type="ECO:0000256" key="6">
    <source>
        <dbReference type="ARBA" id="ARBA00023235"/>
    </source>
</evidence>
<dbReference type="NCBIfam" id="NF000818">
    <property type="entry name" value="PRK00062.1"/>
    <property type="match status" value="1"/>
</dbReference>
<dbReference type="InterPro" id="IPR049704">
    <property type="entry name" value="Aminotrans_3_PPA_site"/>
</dbReference>
<dbReference type="GO" id="GO:0005737">
    <property type="term" value="C:cytoplasm"/>
    <property type="evidence" value="ECO:0007669"/>
    <property type="project" value="UniProtKB-SubCell"/>
</dbReference>
<protein>
    <recommendedName>
        <fullName evidence="8">Glutamate-1-semialdehyde 2,1-aminomutase</fullName>
        <shortName evidence="8">GSA</shortName>
        <ecNumber evidence="8">5.4.3.8</ecNumber>
    </recommendedName>
    <alternativeName>
        <fullName evidence="8">Glutamate-1-semialdehyde aminotransferase</fullName>
        <shortName evidence="8">GSA-AT</shortName>
    </alternativeName>
</protein>
<dbReference type="UniPathway" id="UPA00251">
    <property type="reaction ID" value="UER00317"/>
</dbReference>
<dbReference type="GO" id="GO:0008483">
    <property type="term" value="F:transaminase activity"/>
    <property type="evidence" value="ECO:0007669"/>
    <property type="project" value="InterPro"/>
</dbReference>
<dbReference type="Gene3D" id="3.40.640.10">
    <property type="entry name" value="Type I PLP-dependent aspartate aminotransferase-like (Major domain)"/>
    <property type="match status" value="1"/>
</dbReference>
<dbReference type="STRING" id="572478.Vdis_2036"/>
<evidence type="ECO:0000256" key="1">
    <source>
        <dbReference type="ARBA" id="ARBA00001579"/>
    </source>
</evidence>
<evidence type="ECO:0000256" key="7">
    <source>
        <dbReference type="ARBA" id="ARBA00023244"/>
    </source>
</evidence>
<dbReference type="CDD" id="cd00610">
    <property type="entry name" value="OAT_like"/>
    <property type="match status" value="1"/>
</dbReference>
<dbReference type="NCBIfam" id="TIGR00713">
    <property type="entry name" value="hemL"/>
    <property type="match status" value="1"/>
</dbReference>
<dbReference type="PROSITE" id="PS00600">
    <property type="entry name" value="AA_TRANSFER_CLASS_3"/>
    <property type="match status" value="1"/>
</dbReference>
<dbReference type="PANTHER" id="PTHR43713">
    <property type="entry name" value="GLUTAMATE-1-SEMIALDEHYDE 2,1-AMINOMUTASE"/>
    <property type="match status" value="1"/>
</dbReference>
<dbReference type="Pfam" id="PF00202">
    <property type="entry name" value="Aminotran_3"/>
    <property type="match status" value="1"/>
</dbReference>
<dbReference type="EC" id="5.4.3.8" evidence="8"/>
<organism evidence="9 10">
    <name type="scientific">Vulcanisaeta distributa (strain DSM 14429 / JCM 11212 / NBRC 100878 / IC-017)</name>
    <dbReference type="NCBI Taxonomy" id="572478"/>
    <lineage>
        <taxon>Archaea</taxon>
        <taxon>Thermoproteota</taxon>
        <taxon>Thermoprotei</taxon>
        <taxon>Thermoproteales</taxon>
        <taxon>Thermoproteaceae</taxon>
        <taxon>Vulcanisaeta</taxon>
    </lineage>
</organism>
<accession>E1QPC0</accession>
<keyword evidence="6 8" id="KW-0413">Isomerase</keyword>
<feature type="modified residue" description="N6-(pyridoxal phosphate)lysine" evidence="8">
    <location>
        <position position="277"/>
    </location>
</feature>
<dbReference type="InterPro" id="IPR015421">
    <property type="entry name" value="PyrdxlP-dep_Trfase_major"/>
</dbReference>
<name>E1QPC0_VULDI</name>
<dbReference type="GO" id="GO:0030170">
    <property type="term" value="F:pyridoxal phosphate binding"/>
    <property type="evidence" value="ECO:0007669"/>
    <property type="project" value="InterPro"/>
</dbReference>
<dbReference type="PANTHER" id="PTHR43713:SF3">
    <property type="entry name" value="GLUTAMATE-1-SEMIALDEHYDE 2,1-AMINOMUTASE 1, CHLOROPLASTIC-RELATED"/>
    <property type="match status" value="1"/>
</dbReference>
<comment type="similarity">
    <text evidence="4 8">Belongs to the class-III pyridoxal-phosphate-dependent aminotransferase family. HemL subfamily.</text>
</comment>
<dbReference type="HOGENOM" id="CLU_016922_1_5_2"/>
<keyword evidence="5 8" id="KW-0663">Pyridoxal phosphate</keyword>
<dbReference type="GO" id="GO:0006782">
    <property type="term" value="P:protoporphyrinogen IX biosynthetic process"/>
    <property type="evidence" value="ECO:0007669"/>
    <property type="project" value="UniProtKB-UniRule"/>
</dbReference>
<dbReference type="InterPro" id="IPR004639">
    <property type="entry name" value="4pyrrol_synth_GluAld_NH2Trfase"/>
</dbReference>
<keyword evidence="7 8" id="KW-0627">Porphyrin biosynthesis</keyword>
<sequence>MKIKLNDMATSGILMSESSKLYEEAMKVLVGGVNSPVRAAIRPYPFFVREGKGPYIFTVDGQRLIDYVLGYGPLILGHAPEPVVKRVMEYINRGWLYGAPTEIEVALAKKIVSHFPSIKKVRFVNSGGEAVATAIRLARGYTKRRKILKFEGCYHGAIDYVLVKAGSAAAHFGTPSSAGVPEDVAKLTLVARYNDLDSVERVMRSEGNDVAAIIVEPVMANYGVIPPREGFLKGLREIADKYGALLIFDEVVTGYRLGLGGAQRYYGVSADITTLGKIIGGGFPVGAVGARDEIMDLLSPRGPVFNAGTFNGHPISMIAGLATIDVLETTNAYDIAISASRRLAEGINDVLSRSGIDHVVNWVPTMLQVFFTKGEVIDHETAGKSDTKLYLRLHEELLKRGVFIAPSQFEAMFTSSSHTSDVVEETLRQIEDSVKALKQV</sequence>
<dbReference type="InterPro" id="IPR005814">
    <property type="entry name" value="Aminotrans_3"/>
</dbReference>
<comment type="pathway">
    <text evidence="3 8">Porphyrin-containing compound metabolism; protoporphyrin-IX biosynthesis; 5-aminolevulinate from L-glutamyl-tRNA(Glu): step 2/2.</text>
</comment>
<evidence type="ECO:0000256" key="8">
    <source>
        <dbReference type="HAMAP-Rule" id="MF_00375"/>
    </source>
</evidence>
<dbReference type="InterPro" id="IPR015424">
    <property type="entry name" value="PyrdxlP-dep_Trfase"/>
</dbReference>
<dbReference type="EMBL" id="CP002100">
    <property type="protein sequence ID" value="ADN51408.1"/>
    <property type="molecule type" value="Genomic_DNA"/>
</dbReference>
<comment type="catalytic activity">
    <reaction evidence="1 8">
        <text>(S)-4-amino-5-oxopentanoate = 5-aminolevulinate</text>
        <dbReference type="Rhea" id="RHEA:14265"/>
        <dbReference type="ChEBI" id="CHEBI:57501"/>
        <dbReference type="ChEBI" id="CHEBI:356416"/>
        <dbReference type="EC" id="5.4.3.8"/>
    </reaction>
</comment>
<dbReference type="FunFam" id="3.40.640.10:FF:000021">
    <property type="entry name" value="Glutamate-1-semialdehyde 2,1-aminomutase"/>
    <property type="match status" value="1"/>
</dbReference>
<dbReference type="AlphaFoldDB" id="E1QPC0"/>
<dbReference type="eggNOG" id="arCOG00918">
    <property type="taxonomic scope" value="Archaea"/>
</dbReference>
<proteinExistence type="inferred from homology"/>
<evidence type="ECO:0000256" key="3">
    <source>
        <dbReference type="ARBA" id="ARBA00004819"/>
    </source>
</evidence>
<keyword evidence="8" id="KW-0963">Cytoplasm</keyword>
<evidence type="ECO:0000313" key="9">
    <source>
        <dbReference type="EMBL" id="ADN51408.1"/>
    </source>
</evidence>
<evidence type="ECO:0000256" key="2">
    <source>
        <dbReference type="ARBA" id="ARBA00001933"/>
    </source>
</evidence>
<evidence type="ECO:0000256" key="4">
    <source>
        <dbReference type="ARBA" id="ARBA00008981"/>
    </source>
</evidence>
<dbReference type="SUPFAM" id="SSF53383">
    <property type="entry name" value="PLP-dependent transferases"/>
    <property type="match status" value="1"/>
</dbReference>
<dbReference type="HAMAP" id="MF_00375">
    <property type="entry name" value="HemL_aminotrans_3"/>
    <property type="match status" value="1"/>
</dbReference>
<dbReference type="Proteomes" id="UP000006681">
    <property type="component" value="Chromosome"/>
</dbReference>
<keyword evidence="10" id="KW-1185">Reference proteome</keyword>
<comment type="cofactor">
    <cofactor evidence="2 8">
        <name>pyridoxal 5'-phosphate</name>
        <dbReference type="ChEBI" id="CHEBI:597326"/>
    </cofactor>
</comment>
<reference evidence="9 10" key="1">
    <citation type="journal article" date="2010" name="Stand. Genomic Sci.">
        <title>Complete genome sequence of Vulcanisaeta distributa type strain (IC-017).</title>
        <authorList>
            <person name="Mavromatis K."/>
            <person name="Sikorski J."/>
            <person name="Pabst E."/>
            <person name="Teshima H."/>
            <person name="Lapidus A."/>
            <person name="Lucas S."/>
            <person name="Nolan M."/>
            <person name="Glavina Del Rio T."/>
            <person name="Cheng J.F."/>
            <person name="Bruce D."/>
            <person name="Goodwin L."/>
            <person name="Pitluck S."/>
            <person name="Liolios K."/>
            <person name="Ivanova N."/>
            <person name="Mikhailova N."/>
            <person name="Pati A."/>
            <person name="Chen A."/>
            <person name="Palaniappan K."/>
            <person name="Land M."/>
            <person name="Hauser L."/>
            <person name="Chang Y.J."/>
            <person name="Jeffries C.D."/>
            <person name="Rohde M."/>
            <person name="Spring S."/>
            <person name="Goker M."/>
            <person name="Wirth R."/>
            <person name="Woyke T."/>
            <person name="Bristow J."/>
            <person name="Eisen J.A."/>
            <person name="Markowitz V."/>
            <person name="Hugenholtz P."/>
            <person name="Klenk H.P."/>
            <person name="Kyrpides N.C."/>
        </authorList>
    </citation>
    <scope>NUCLEOTIDE SEQUENCE [LARGE SCALE GENOMIC DNA]</scope>
    <source>
        <strain evidence="10">DSM 14429 / JCM 11212 / NBRC 100878 / IC-017</strain>
    </source>
</reference>
<dbReference type="InterPro" id="IPR015422">
    <property type="entry name" value="PyrdxlP-dep_Trfase_small"/>
</dbReference>
<evidence type="ECO:0000313" key="10">
    <source>
        <dbReference type="Proteomes" id="UP000006681"/>
    </source>
</evidence>
<dbReference type="KEGG" id="vdi:Vdis_2036"/>
<dbReference type="Gene3D" id="3.90.1150.10">
    <property type="entry name" value="Aspartate Aminotransferase, domain 1"/>
    <property type="match status" value="1"/>
</dbReference>
<comment type="subcellular location">
    <subcellularLocation>
        <location evidence="8">Cytoplasm</location>
    </subcellularLocation>
</comment>